<name>A0A4Z2FK76_9TELE</name>
<accession>A0A4Z2FK76</accession>
<comment type="caution">
    <text evidence="2">The sequence shown here is derived from an EMBL/GenBank/DDBJ whole genome shotgun (WGS) entry which is preliminary data.</text>
</comment>
<feature type="compositionally biased region" description="Acidic residues" evidence="1">
    <location>
        <begin position="144"/>
        <end position="155"/>
    </location>
</feature>
<dbReference type="OrthoDB" id="8954273at2759"/>
<feature type="region of interest" description="Disordered" evidence="1">
    <location>
        <begin position="141"/>
        <end position="209"/>
    </location>
</feature>
<keyword evidence="3" id="KW-1185">Reference proteome</keyword>
<protein>
    <submittedName>
        <fullName evidence="2">Uncharacterized protein</fullName>
    </submittedName>
</protein>
<dbReference type="EMBL" id="SRLO01001091">
    <property type="protein sequence ID" value="TNN41636.1"/>
    <property type="molecule type" value="Genomic_DNA"/>
</dbReference>
<gene>
    <name evidence="2" type="ORF">EYF80_048186</name>
</gene>
<organism evidence="2 3">
    <name type="scientific">Liparis tanakae</name>
    <name type="common">Tanaka's snailfish</name>
    <dbReference type="NCBI Taxonomy" id="230148"/>
    <lineage>
        <taxon>Eukaryota</taxon>
        <taxon>Metazoa</taxon>
        <taxon>Chordata</taxon>
        <taxon>Craniata</taxon>
        <taxon>Vertebrata</taxon>
        <taxon>Euteleostomi</taxon>
        <taxon>Actinopterygii</taxon>
        <taxon>Neopterygii</taxon>
        <taxon>Teleostei</taxon>
        <taxon>Neoteleostei</taxon>
        <taxon>Acanthomorphata</taxon>
        <taxon>Eupercaria</taxon>
        <taxon>Perciformes</taxon>
        <taxon>Cottioidei</taxon>
        <taxon>Cottales</taxon>
        <taxon>Liparidae</taxon>
        <taxon>Liparis</taxon>
    </lineage>
</organism>
<reference evidence="2 3" key="1">
    <citation type="submission" date="2019-03" db="EMBL/GenBank/DDBJ databases">
        <title>First draft genome of Liparis tanakae, snailfish: a comprehensive survey of snailfish specific genes.</title>
        <authorList>
            <person name="Kim W."/>
            <person name="Song I."/>
            <person name="Jeong J.-H."/>
            <person name="Kim D."/>
            <person name="Kim S."/>
            <person name="Ryu S."/>
            <person name="Song J.Y."/>
            <person name="Lee S.K."/>
        </authorList>
    </citation>
    <scope>NUCLEOTIDE SEQUENCE [LARGE SCALE GENOMIC DNA]</scope>
    <source>
        <tissue evidence="2">Muscle</tissue>
    </source>
</reference>
<dbReference type="Proteomes" id="UP000314294">
    <property type="component" value="Unassembled WGS sequence"/>
</dbReference>
<proteinExistence type="predicted"/>
<feature type="compositionally biased region" description="Basic and acidic residues" evidence="1">
    <location>
        <begin position="195"/>
        <end position="209"/>
    </location>
</feature>
<evidence type="ECO:0000256" key="1">
    <source>
        <dbReference type="SAM" id="MobiDB-lite"/>
    </source>
</evidence>
<dbReference type="AlphaFoldDB" id="A0A4Z2FK76"/>
<evidence type="ECO:0000313" key="2">
    <source>
        <dbReference type="EMBL" id="TNN41636.1"/>
    </source>
</evidence>
<evidence type="ECO:0000313" key="3">
    <source>
        <dbReference type="Proteomes" id="UP000314294"/>
    </source>
</evidence>
<sequence length="209" mass="22907">MHRKLVTTMKTVKIFFSRREERGLVDVEQQEDEHAVHQHLEEQAEEVGPPQAPPLLARVVVQRNAVVPVLQPVFALALLPVGHVQRHQERRAGYEDELQGPEARVGDGVVVVVADVVAAGLPRVAVKVLLLVAPHLLAGHQEDQEAEDENDGEPDASERRGVFVDPAEEALEEGPVHGVDSDPDPPGRTRKPREKRGTELLAGEHGKAD</sequence>